<evidence type="ECO:0000313" key="3">
    <source>
        <dbReference type="Proteomes" id="UP001204562"/>
    </source>
</evidence>
<keyword evidence="1" id="KW-0812">Transmembrane</keyword>
<name>A0AAW5JWV8_9FIRM</name>
<dbReference type="EMBL" id="JANFYS010000044">
    <property type="protein sequence ID" value="MCQ4771710.1"/>
    <property type="molecule type" value="Genomic_DNA"/>
</dbReference>
<dbReference type="Proteomes" id="UP001204562">
    <property type="component" value="Unassembled WGS sequence"/>
</dbReference>
<evidence type="ECO:0000313" key="2">
    <source>
        <dbReference type="EMBL" id="MCQ4771710.1"/>
    </source>
</evidence>
<sequence>MHLRYAWVRRLSRRRPRRSGKRKGLLWSAILGIGLALLFIWAVDLQLRPILEAAARAKVSNVVTRTLDGAISDYVAELGLGYRDLIRMETDENGRITALVSDMAALNALRTRILGIAVEAVDSLDRAELAIPAGNLTGINLLSGKGMELPVEVVAVGTAHAEFESSLSDAGINQTRHQILLDVTVAVEILLPGSTLNTEIGAQIPVAETVIVGTVPDTVLQWGGA</sequence>
<feature type="transmembrane region" description="Helical" evidence="1">
    <location>
        <begin position="24"/>
        <end position="43"/>
    </location>
</feature>
<dbReference type="NCBIfam" id="TIGR02832">
    <property type="entry name" value="spo_yunB"/>
    <property type="match status" value="1"/>
</dbReference>
<dbReference type="AlphaFoldDB" id="A0AAW5JWV8"/>
<dbReference type="Pfam" id="PF09560">
    <property type="entry name" value="Spore_YunB"/>
    <property type="match status" value="1"/>
</dbReference>
<comment type="caution">
    <text evidence="2">The sequence shown here is derived from an EMBL/GenBank/DDBJ whole genome shotgun (WGS) entry which is preliminary data.</text>
</comment>
<reference evidence="2" key="1">
    <citation type="submission" date="2022-06" db="EMBL/GenBank/DDBJ databases">
        <title>Isolation of gut microbiota from human fecal samples.</title>
        <authorList>
            <person name="Pamer E.G."/>
            <person name="Barat B."/>
            <person name="Waligurski E."/>
            <person name="Medina S."/>
            <person name="Paddock L."/>
            <person name="Mostad J."/>
        </authorList>
    </citation>
    <scope>NUCLEOTIDE SEQUENCE</scope>
    <source>
        <strain evidence="2">DFI.9.91</strain>
    </source>
</reference>
<organism evidence="2 3">
    <name type="scientific">Intestinimonas massiliensis</name>
    <name type="common">ex Afouda et al. 2020</name>
    <dbReference type="NCBI Taxonomy" id="1673721"/>
    <lineage>
        <taxon>Bacteria</taxon>
        <taxon>Bacillati</taxon>
        <taxon>Bacillota</taxon>
        <taxon>Clostridia</taxon>
        <taxon>Eubacteriales</taxon>
        <taxon>Intestinimonas</taxon>
    </lineage>
</organism>
<keyword evidence="1" id="KW-0472">Membrane</keyword>
<accession>A0AAW5JWV8</accession>
<dbReference type="RefSeq" id="WP_256304811.1">
    <property type="nucleotide sequence ID" value="NZ_JANFYS010000044.1"/>
</dbReference>
<evidence type="ECO:0000256" key="1">
    <source>
        <dbReference type="SAM" id="Phobius"/>
    </source>
</evidence>
<proteinExistence type="predicted"/>
<keyword evidence="1" id="KW-1133">Transmembrane helix</keyword>
<dbReference type="InterPro" id="IPR014197">
    <property type="entry name" value="Sporulation_prot_YunB"/>
</dbReference>
<protein>
    <submittedName>
        <fullName evidence="2">Sporulation protein YunB</fullName>
    </submittedName>
</protein>
<gene>
    <name evidence="2" type="primary">yunB</name>
    <name evidence="2" type="ORF">NE579_14805</name>
</gene>
<dbReference type="PIRSF" id="PIRSF021383">
    <property type="entry name" value="YunB"/>
    <property type="match status" value="1"/>
</dbReference>